<dbReference type="GO" id="GO:0005737">
    <property type="term" value="C:cytoplasm"/>
    <property type="evidence" value="ECO:0007669"/>
    <property type="project" value="TreeGrafter"/>
</dbReference>
<evidence type="ECO:0000259" key="3">
    <source>
        <dbReference type="Pfam" id="PF00656"/>
    </source>
</evidence>
<dbReference type="InterPro" id="IPR050452">
    <property type="entry name" value="Metacaspase"/>
</dbReference>
<organism evidence="5 6">
    <name type="scientific">Nitzschia inconspicua</name>
    <dbReference type="NCBI Taxonomy" id="303405"/>
    <lineage>
        <taxon>Eukaryota</taxon>
        <taxon>Sar</taxon>
        <taxon>Stramenopiles</taxon>
        <taxon>Ochrophyta</taxon>
        <taxon>Bacillariophyta</taxon>
        <taxon>Bacillariophyceae</taxon>
        <taxon>Bacillariophycidae</taxon>
        <taxon>Bacillariales</taxon>
        <taxon>Bacillariaceae</taxon>
        <taxon>Nitzschia</taxon>
    </lineage>
</organism>
<dbReference type="GO" id="GO:0004197">
    <property type="term" value="F:cysteine-type endopeptidase activity"/>
    <property type="evidence" value="ECO:0007669"/>
    <property type="project" value="InterPro"/>
</dbReference>
<feature type="domain" description="Peptidase C14 caspase" evidence="3">
    <location>
        <begin position="254"/>
        <end position="406"/>
    </location>
</feature>
<evidence type="ECO:0000313" key="4">
    <source>
        <dbReference type="EMBL" id="KAG7339571.1"/>
    </source>
</evidence>
<evidence type="ECO:0000313" key="6">
    <source>
        <dbReference type="Proteomes" id="UP000693970"/>
    </source>
</evidence>
<feature type="transmembrane region" description="Helical" evidence="2">
    <location>
        <begin position="420"/>
        <end position="442"/>
    </location>
</feature>
<dbReference type="Proteomes" id="UP000693970">
    <property type="component" value="Unassembled WGS sequence"/>
</dbReference>
<dbReference type="OrthoDB" id="3223806at2759"/>
<feature type="domain" description="Peptidase C14 caspase" evidence="3">
    <location>
        <begin position="137"/>
        <end position="235"/>
    </location>
</feature>
<evidence type="ECO:0000256" key="2">
    <source>
        <dbReference type="SAM" id="Phobius"/>
    </source>
</evidence>
<dbReference type="Pfam" id="PF00656">
    <property type="entry name" value="Peptidase_C14"/>
    <property type="match status" value="2"/>
</dbReference>
<sequence length="446" mass="48902">MWSTSAPTNKKKTDNSNWTCRVTDIMGMDGCCVATTDVPSYDEESPPQKEISNAVAANKNMNNNTFFDEAKAKVQAMIFHNKHSTEIPVVGSTVASPKALERSPTANTKNHQVEVVKEVDVVKEANTNGGMVTDSDTDEDDEFIQTSNGTKQDIRASIIMISGCEDAQTSADVSNVSSFSLPDPNGRAGGACTSALLKVLHSSNTTMTFVQVLQKMRRVLSKGKYTQVPQLTSSHPVDLDQDFYIVPPDCTGTRRAVLIGINYEGQEGQLSGCHNDCMNIKEYLMDTWGFSESDIIILMDDGYHTAPTRFNILDAYRSVASESKSGDAVFCHYSGHGGRVRDDDWGEETDGYDETMVPVDYKNAGQIRDDDLYETLVRPMAKGVTVVSLMDCCHSETVLDLPYKYGINASSKGNRTQFCGWKLCCINLLLLIAIIVVAVLFLTGSF</sequence>
<gene>
    <name evidence="5" type="ORF">IV203_025091</name>
    <name evidence="4" type="ORF">IV203_025164</name>
</gene>
<proteinExistence type="inferred from homology"/>
<dbReference type="EMBL" id="JAGRRH010000032">
    <property type="protein sequence ID" value="KAG7339571.1"/>
    <property type="molecule type" value="Genomic_DNA"/>
</dbReference>
<keyword evidence="2" id="KW-0812">Transmembrane</keyword>
<comment type="similarity">
    <text evidence="1">Belongs to the peptidase C14B family.</text>
</comment>
<dbReference type="PANTHER" id="PTHR48104">
    <property type="entry name" value="METACASPASE-4"/>
    <property type="match status" value="1"/>
</dbReference>
<dbReference type="PANTHER" id="PTHR48104:SF30">
    <property type="entry name" value="METACASPASE-1"/>
    <property type="match status" value="1"/>
</dbReference>
<keyword evidence="2" id="KW-1133">Transmembrane helix</keyword>
<keyword evidence="6" id="KW-1185">Reference proteome</keyword>
<evidence type="ECO:0000313" key="5">
    <source>
        <dbReference type="EMBL" id="KAG7365650.1"/>
    </source>
</evidence>
<reference evidence="5" key="2">
    <citation type="submission" date="2021-04" db="EMBL/GenBank/DDBJ databases">
        <authorList>
            <person name="Podell S."/>
        </authorList>
    </citation>
    <scope>NUCLEOTIDE SEQUENCE</scope>
    <source>
        <strain evidence="5">Hildebrandi</strain>
    </source>
</reference>
<accession>A0A9K3Q079</accession>
<comment type="caution">
    <text evidence="5">The sequence shown here is derived from an EMBL/GenBank/DDBJ whole genome shotgun (WGS) entry which is preliminary data.</text>
</comment>
<dbReference type="EMBL" id="JAGRRH010000008">
    <property type="protein sequence ID" value="KAG7365650.1"/>
    <property type="molecule type" value="Genomic_DNA"/>
</dbReference>
<protein>
    <submittedName>
        <fullName evidence="5">Caspase domain containing protein</fullName>
    </submittedName>
</protein>
<evidence type="ECO:0000256" key="1">
    <source>
        <dbReference type="ARBA" id="ARBA00009005"/>
    </source>
</evidence>
<reference evidence="5" key="1">
    <citation type="journal article" date="2021" name="Sci. Rep.">
        <title>Diploid genomic architecture of Nitzschia inconspicua, an elite biomass production diatom.</title>
        <authorList>
            <person name="Oliver A."/>
            <person name="Podell S."/>
            <person name="Pinowska A."/>
            <person name="Traller J.C."/>
            <person name="Smith S.R."/>
            <person name="McClure R."/>
            <person name="Beliaev A."/>
            <person name="Bohutskyi P."/>
            <person name="Hill E.A."/>
            <person name="Rabines A."/>
            <person name="Zheng H."/>
            <person name="Allen L.Z."/>
            <person name="Kuo A."/>
            <person name="Grigoriev I.V."/>
            <person name="Allen A.E."/>
            <person name="Hazlebeck D."/>
            <person name="Allen E.E."/>
        </authorList>
    </citation>
    <scope>NUCLEOTIDE SEQUENCE</scope>
    <source>
        <strain evidence="5">Hildebrandi</strain>
    </source>
</reference>
<dbReference type="GO" id="GO:0006508">
    <property type="term" value="P:proteolysis"/>
    <property type="evidence" value="ECO:0007669"/>
    <property type="project" value="InterPro"/>
</dbReference>
<dbReference type="AlphaFoldDB" id="A0A9K3Q079"/>
<dbReference type="InterPro" id="IPR011600">
    <property type="entry name" value="Pept_C14_caspase"/>
</dbReference>
<name>A0A9K3Q079_9STRA</name>
<keyword evidence="2" id="KW-0472">Membrane</keyword>